<keyword evidence="2" id="KW-0645">Protease</keyword>
<dbReference type="EMBL" id="CP144699">
    <property type="protein sequence ID" value="WVZ21223.1"/>
    <property type="molecule type" value="Genomic_DNA"/>
</dbReference>
<evidence type="ECO:0000259" key="5">
    <source>
        <dbReference type="Pfam" id="PF01343"/>
    </source>
</evidence>
<dbReference type="PANTHER" id="PTHR33209:SF1">
    <property type="entry name" value="PEPTIDASE S49 DOMAIN-CONTAINING PROTEIN"/>
    <property type="match status" value="1"/>
</dbReference>
<dbReference type="Gene3D" id="3.90.226.10">
    <property type="entry name" value="2-enoyl-CoA Hydratase, Chain A, domain 1"/>
    <property type="match status" value="2"/>
</dbReference>
<dbReference type="InterPro" id="IPR029045">
    <property type="entry name" value="ClpP/crotonase-like_dom_sf"/>
</dbReference>
<name>A0AAQ3P4F3_VIGMU</name>
<reference evidence="6 7" key="1">
    <citation type="journal article" date="2023" name="Life. Sci Alliance">
        <title>Evolutionary insights into 3D genome organization and epigenetic landscape of Vigna mungo.</title>
        <authorList>
            <person name="Junaid A."/>
            <person name="Singh B."/>
            <person name="Bhatia S."/>
        </authorList>
    </citation>
    <scope>NUCLEOTIDE SEQUENCE [LARGE SCALE GENOMIC DNA]</scope>
    <source>
        <strain evidence="6">Urdbean</strain>
    </source>
</reference>
<dbReference type="SUPFAM" id="SSF52096">
    <property type="entry name" value="ClpP/crotonase"/>
    <property type="match status" value="1"/>
</dbReference>
<dbReference type="InterPro" id="IPR047272">
    <property type="entry name" value="S49_SppA_C"/>
</dbReference>
<proteinExistence type="inferred from homology"/>
<organism evidence="6 7">
    <name type="scientific">Vigna mungo</name>
    <name type="common">Black gram</name>
    <name type="synonym">Phaseolus mungo</name>
    <dbReference type="NCBI Taxonomy" id="3915"/>
    <lineage>
        <taxon>Eukaryota</taxon>
        <taxon>Viridiplantae</taxon>
        <taxon>Streptophyta</taxon>
        <taxon>Embryophyta</taxon>
        <taxon>Tracheophyta</taxon>
        <taxon>Spermatophyta</taxon>
        <taxon>Magnoliopsida</taxon>
        <taxon>eudicotyledons</taxon>
        <taxon>Gunneridae</taxon>
        <taxon>Pentapetalae</taxon>
        <taxon>rosids</taxon>
        <taxon>fabids</taxon>
        <taxon>Fabales</taxon>
        <taxon>Fabaceae</taxon>
        <taxon>Papilionoideae</taxon>
        <taxon>50 kb inversion clade</taxon>
        <taxon>NPAAA clade</taxon>
        <taxon>indigoferoid/millettioid clade</taxon>
        <taxon>Phaseoleae</taxon>
        <taxon>Vigna</taxon>
    </lineage>
</organism>
<keyword evidence="3" id="KW-0378">Hydrolase</keyword>
<dbReference type="InterPro" id="IPR002142">
    <property type="entry name" value="Peptidase_S49"/>
</dbReference>
<comment type="similarity">
    <text evidence="1">Belongs to the peptidase S49 family.</text>
</comment>
<evidence type="ECO:0000256" key="2">
    <source>
        <dbReference type="ARBA" id="ARBA00022670"/>
    </source>
</evidence>
<feature type="domain" description="Peptidase S49" evidence="5">
    <location>
        <begin position="69"/>
        <end position="174"/>
    </location>
</feature>
<dbReference type="GO" id="GO:0006508">
    <property type="term" value="P:proteolysis"/>
    <property type="evidence" value="ECO:0007669"/>
    <property type="project" value="UniProtKB-KW"/>
</dbReference>
<dbReference type="Pfam" id="PF01343">
    <property type="entry name" value="Peptidase_S49"/>
    <property type="match status" value="2"/>
</dbReference>
<accession>A0AAQ3P4F3</accession>
<sequence length="256" mass="27921">MWREIRLLAAKKPVIASMSDVAASGGYYMAMGADAIVAESLTLTGSIGVVTVGERMAGRYSYLTEAKRKFNLGKLYEKIGFNKEIISRGRYAELLAAEQRPFRPDEAELFAESARHAYKQFRDKAALSRSMTVEKMEEVAQGRVWTGNDAASRGLVDAIGGLSRAIAIAKVKANIPQDSQVTLVEISRPSPSLPEILLGVGSSLVGADRMVKELLQGMTFSDGVQARMDGIMFQTLEEYPFGNPILSIIKSYLSSL</sequence>
<dbReference type="CDD" id="cd07023">
    <property type="entry name" value="S49_Sppa_N_C"/>
    <property type="match status" value="1"/>
</dbReference>
<protein>
    <recommendedName>
        <fullName evidence="5">Peptidase S49 domain-containing protein</fullName>
    </recommendedName>
</protein>
<evidence type="ECO:0000256" key="3">
    <source>
        <dbReference type="ARBA" id="ARBA00022801"/>
    </source>
</evidence>
<evidence type="ECO:0000313" key="7">
    <source>
        <dbReference type="Proteomes" id="UP001374535"/>
    </source>
</evidence>
<dbReference type="PANTHER" id="PTHR33209">
    <property type="entry name" value="PROTEASE 4"/>
    <property type="match status" value="1"/>
</dbReference>
<evidence type="ECO:0000313" key="6">
    <source>
        <dbReference type="EMBL" id="WVZ21223.1"/>
    </source>
</evidence>
<dbReference type="GO" id="GO:0008236">
    <property type="term" value="F:serine-type peptidase activity"/>
    <property type="evidence" value="ECO:0007669"/>
    <property type="project" value="UniProtKB-KW"/>
</dbReference>
<dbReference type="AlphaFoldDB" id="A0AAQ3P4F3"/>
<feature type="domain" description="Peptidase S49" evidence="5">
    <location>
        <begin position="8"/>
        <end position="53"/>
    </location>
</feature>
<gene>
    <name evidence="6" type="ORF">V8G54_008545</name>
</gene>
<keyword evidence="7" id="KW-1185">Reference proteome</keyword>
<evidence type="ECO:0000256" key="4">
    <source>
        <dbReference type="ARBA" id="ARBA00022825"/>
    </source>
</evidence>
<evidence type="ECO:0000256" key="1">
    <source>
        <dbReference type="ARBA" id="ARBA00008683"/>
    </source>
</evidence>
<keyword evidence="4" id="KW-0720">Serine protease</keyword>
<dbReference type="Proteomes" id="UP001374535">
    <property type="component" value="Chromosome 2"/>
</dbReference>